<dbReference type="InterPro" id="IPR001761">
    <property type="entry name" value="Peripla_BP/Lac1_sug-bd_dom"/>
</dbReference>
<dbReference type="SUPFAM" id="SSF53822">
    <property type="entry name" value="Periplasmic binding protein-like I"/>
    <property type="match status" value="1"/>
</dbReference>
<keyword evidence="1" id="KW-0805">Transcription regulation</keyword>
<name>A0ABS2MUI3_9FIRM</name>
<comment type="caution">
    <text evidence="5">The sequence shown here is derived from an EMBL/GenBank/DDBJ whole genome shotgun (WGS) entry which is preliminary data.</text>
</comment>
<reference evidence="5 6" key="1">
    <citation type="submission" date="2021-01" db="EMBL/GenBank/DDBJ databases">
        <title>Genomic Encyclopedia of Type Strains, Phase IV (KMG-IV): sequencing the most valuable type-strain genomes for metagenomic binning, comparative biology and taxonomic classification.</title>
        <authorList>
            <person name="Goeker M."/>
        </authorList>
    </citation>
    <scope>NUCLEOTIDE SEQUENCE [LARGE SCALE GENOMIC DNA]</scope>
    <source>
        <strain evidence="5 6">DSM 24436</strain>
    </source>
</reference>
<dbReference type="Pfam" id="PF00356">
    <property type="entry name" value="LacI"/>
    <property type="match status" value="1"/>
</dbReference>
<dbReference type="InterPro" id="IPR010982">
    <property type="entry name" value="Lambda_DNA-bd_dom_sf"/>
</dbReference>
<evidence type="ECO:0000259" key="4">
    <source>
        <dbReference type="PROSITE" id="PS50932"/>
    </source>
</evidence>
<protein>
    <submittedName>
        <fullName evidence="5">LacI family transcriptional regulator</fullName>
    </submittedName>
</protein>
<accession>A0ABS2MUI3</accession>
<keyword evidence="6" id="KW-1185">Reference proteome</keyword>
<dbReference type="RefSeq" id="WP_204665349.1">
    <property type="nucleotide sequence ID" value="NZ_JAFBDT010000038.1"/>
</dbReference>
<dbReference type="Proteomes" id="UP000767854">
    <property type="component" value="Unassembled WGS sequence"/>
</dbReference>
<keyword evidence="3" id="KW-0804">Transcription</keyword>
<dbReference type="PROSITE" id="PS50932">
    <property type="entry name" value="HTH_LACI_2"/>
    <property type="match status" value="1"/>
</dbReference>
<gene>
    <name evidence="5" type="ORF">JOC49_002495</name>
</gene>
<dbReference type="Gene3D" id="3.40.50.2300">
    <property type="match status" value="2"/>
</dbReference>
<evidence type="ECO:0000313" key="5">
    <source>
        <dbReference type="EMBL" id="MBM7562922.1"/>
    </source>
</evidence>
<dbReference type="Gene3D" id="1.10.260.40">
    <property type="entry name" value="lambda repressor-like DNA-binding domains"/>
    <property type="match status" value="1"/>
</dbReference>
<dbReference type="PANTHER" id="PTHR30146">
    <property type="entry name" value="LACI-RELATED TRANSCRIPTIONAL REPRESSOR"/>
    <property type="match status" value="1"/>
</dbReference>
<sequence>MNIRDVAKRAGVSVATVSRVLNHPDQVTEKTRDHIHEIMKEMDYTPNWFARGLNLNRTGLIALMVPNIINPIYTEIAKGVEEIAHSKGYSTFLCNSEDSIKKESDYIEMLTHRKVDGLIFIGGHLDPTLMERIEKNQLPAVMIGSIQGDWKFSQVYSDFFDGAQKATGHLIESGIKNIAHISGDLRFIESQEKLKGYKAALENTGLTWEDQWIISGDDSIEGGYLAAKRLLRLDKIPEAIFVANDWMAFGAMDAIKTEGLKIPNDIAIVGFDNNRMSALMDPKLTTIQLPAYRMGLTACRLLFDEIESGAENRTSIYLPVTLKVRQSCGHVSGIKTIFGE</sequence>
<evidence type="ECO:0000256" key="1">
    <source>
        <dbReference type="ARBA" id="ARBA00023015"/>
    </source>
</evidence>
<feature type="domain" description="HTH lacI-type" evidence="4">
    <location>
        <begin position="1"/>
        <end position="55"/>
    </location>
</feature>
<dbReference type="SUPFAM" id="SSF47413">
    <property type="entry name" value="lambda repressor-like DNA-binding domains"/>
    <property type="match status" value="1"/>
</dbReference>
<organism evidence="5 6">
    <name type="scientific">Fusibacter tunisiensis</name>
    <dbReference type="NCBI Taxonomy" id="1008308"/>
    <lineage>
        <taxon>Bacteria</taxon>
        <taxon>Bacillati</taxon>
        <taxon>Bacillota</taxon>
        <taxon>Clostridia</taxon>
        <taxon>Eubacteriales</taxon>
        <taxon>Eubacteriales Family XII. Incertae Sedis</taxon>
        <taxon>Fusibacter</taxon>
    </lineage>
</organism>
<evidence type="ECO:0000256" key="2">
    <source>
        <dbReference type="ARBA" id="ARBA00023125"/>
    </source>
</evidence>
<evidence type="ECO:0000256" key="3">
    <source>
        <dbReference type="ARBA" id="ARBA00023163"/>
    </source>
</evidence>
<proteinExistence type="predicted"/>
<dbReference type="SMART" id="SM00354">
    <property type="entry name" value="HTH_LACI"/>
    <property type="match status" value="1"/>
</dbReference>
<dbReference type="PANTHER" id="PTHR30146:SF109">
    <property type="entry name" value="HTH-TYPE TRANSCRIPTIONAL REGULATOR GALS"/>
    <property type="match status" value="1"/>
</dbReference>
<keyword evidence="2" id="KW-0238">DNA-binding</keyword>
<dbReference type="PROSITE" id="PS00356">
    <property type="entry name" value="HTH_LACI_1"/>
    <property type="match status" value="1"/>
</dbReference>
<dbReference type="CDD" id="cd01392">
    <property type="entry name" value="HTH_LacI"/>
    <property type="match status" value="1"/>
</dbReference>
<dbReference type="InterPro" id="IPR000843">
    <property type="entry name" value="HTH_LacI"/>
</dbReference>
<dbReference type="EMBL" id="JAFBDT010000038">
    <property type="protein sequence ID" value="MBM7562922.1"/>
    <property type="molecule type" value="Genomic_DNA"/>
</dbReference>
<dbReference type="CDD" id="cd06267">
    <property type="entry name" value="PBP1_LacI_sugar_binding-like"/>
    <property type="match status" value="1"/>
</dbReference>
<dbReference type="InterPro" id="IPR028082">
    <property type="entry name" value="Peripla_BP_I"/>
</dbReference>
<evidence type="ECO:0000313" key="6">
    <source>
        <dbReference type="Proteomes" id="UP000767854"/>
    </source>
</evidence>
<dbReference type="PRINTS" id="PR00036">
    <property type="entry name" value="HTHLACI"/>
</dbReference>
<dbReference type="Pfam" id="PF00532">
    <property type="entry name" value="Peripla_BP_1"/>
    <property type="match status" value="1"/>
</dbReference>